<gene>
    <name evidence="2" type="ORF">CDCA_CDCA01G0021</name>
</gene>
<reference evidence="2 3" key="1">
    <citation type="submission" date="2022-07" db="EMBL/GenBank/DDBJ databases">
        <title>Genome-wide signatures of adaptation to extreme environments.</title>
        <authorList>
            <person name="Cho C.H."/>
            <person name="Yoon H.S."/>
        </authorList>
    </citation>
    <scope>NUCLEOTIDE SEQUENCE [LARGE SCALE GENOMIC DNA]</scope>
    <source>
        <strain evidence="2 3">DBV 063 E5</strain>
    </source>
</reference>
<evidence type="ECO:0000313" key="3">
    <source>
        <dbReference type="Proteomes" id="UP001301350"/>
    </source>
</evidence>
<dbReference type="Pfam" id="PF13301">
    <property type="entry name" value="DUF4079"/>
    <property type="match status" value="1"/>
</dbReference>
<dbReference type="Proteomes" id="UP001301350">
    <property type="component" value="Unassembled WGS sequence"/>
</dbReference>
<feature type="transmembrane region" description="Helical" evidence="1">
    <location>
        <begin position="220"/>
        <end position="241"/>
    </location>
</feature>
<dbReference type="AlphaFoldDB" id="A0AAV9IPH8"/>
<proteinExistence type="predicted"/>
<keyword evidence="1" id="KW-1133">Transmembrane helix</keyword>
<dbReference type="InterPro" id="IPR025067">
    <property type="entry name" value="DUF4079"/>
</dbReference>
<organism evidence="2 3">
    <name type="scientific">Cyanidium caldarium</name>
    <name type="common">Red alga</name>
    <dbReference type="NCBI Taxonomy" id="2771"/>
    <lineage>
        <taxon>Eukaryota</taxon>
        <taxon>Rhodophyta</taxon>
        <taxon>Bangiophyceae</taxon>
        <taxon>Cyanidiales</taxon>
        <taxon>Cyanidiaceae</taxon>
        <taxon>Cyanidium</taxon>
    </lineage>
</organism>
<evidence type="ECO:0000256" key="1">
    <source>
        <dbReference type="SAM" id="Phobius"/>
    </source>
</evidence>
<dbReference type="EMBL" id="JANCYW010000001">
    <property type="protein sequence ID" value="KAK4533996.1"/>
    <property type="molecule type" value="Genomic_DNA"/>
</dbReference>
<feature type="transmembrane region" description="Helical" evidence="1">
    <location>
        <begin position="144"/>
        <end position="164"/>
    </location>
</feature>
<name>A0AAV9IPH8_CYACA</name>
<protein>
    <submittedName>
        <fullName evidence="2">Uncharacterized protein</fullName>
    </submittedName>
</protein>
<keyword evidence="3" id="KW-1185">Reference proteome</keyword>
<comment type="caution">
    <text evidence="2">The sequence shown here is derived from an EMBL/GenBank/DDBJ whole genome shotgun (WGS) entry which is preliminary data.</text>
</comment>
<dbReference type="Gene3D" id="1.20.120.1770">
    <property type="match status" value="1"/>
</dbReference>
<evidence type="ECO:0000313" key="2">
    <source>
        <dbReference type="EMBL" id="KAK4533996.1"/>
    </source>
</evidence>
<dbReference type="PANTHER" id="PTHR36738:SF1">
    <property type="entry name" value="EXPRESSED PROTEIN"/>
    <property type="match status" value="1"/>
</dbReference>
<feature type="transmembrane region" description="Helical" evidence="1">
    <location>
        <begin position="101"/>
        <end position="123"/>
    </location>
</feature>
<sequence length="243" mass="25161">MRASPSPAYLSAGSAVGFVVPAVAARAWRRCSPRLHSPKYHTAPRRAPAARRRAPGMLLDDTFAISSAVHLADEAVKNPLVIQRVADYFNTLGMPKSVVEYGHPVMMGVMVLAMGFGGGLTGWAGRLNSDKRQGAQQKSLHANIMGAFTLLALLGGSGGLLSVAMQGFPVGQSTHAITAVVVLALLMANGIIAGTGFGAGGKRGKEATEAIRQGRQVHAYLGAAILAALVVHAAFGMQILLSG</sequence>
<keyword evidence="1" id="KW-0472">Membrane</keyword>
<feature type="transmembrane region" description="Helical" evidence="1">
    <location>
        <begin position="176"/>
        <end position="199"/>
    </location>
</feature>
<dbReference type="GO" id="GO:0016020">
    <property type="term" value="C:membrane"/>
    <property type="evidence" value="ECO:0007669"/>
    <property type="project" value="TreeGrafter"/>
</dbReference>
<accession>A0AAV9IPH8</accession>
<dbReference type="PANTHER" id="PTHR36738">
    <property type="entry name" value="EXPRESSED PROTEIN"/>
    <property type="match status" value="1"/>
</dbReference>
<keyword evidence="1" id="KW-0812">Transmembrane</keyword>